<feature type="chain" id="PRO_5042000181" evidence="2">
    <location>
        <begin position="25"/>
        <end position="605"/>
    </location>
</feature>
<evidence type="ECO:0000313" key="3">
    <source>
        <dbReference type="EMBL" id="KAK3932281.1"/>
    </source>
</evidence>
<organism evidence="3 4">
    <name type="scientific">Frankliniella fusca</name>
    <dbReference type="NCBI Taxonomy" id="407009"/>
    <lineage>
        <taxon>Eukaryota</taxon>
        <taxon>Metazoa</taxon>
        <taxon>Ecdysozoa</taxon>
        <taxon>Arthropoda</taxon>
        <taxon>Hexapoda</taxon>
        <taxon>Insecta</taxon>
        <taxon>Pterygota</taxon>
        <taxon>Neoptera</taxon>
        <taxon>Paraneoptera</taxon>
        <taxon>Thysanoptera</taxon>
        <taxon>Terebrantia</taxon>
        <taxon>Thripoidea</taxon>
        <taxon>Thripidae</taxon>
        <taxon>Frankliniella</taxon>
    </lineage>
</organism>
<keyword evidence="2" id="KW-0732">Signal</keyword>
<dbReference type="EMBL" id="JAHWGI010001434">
    <property type="protein sequence ID" value="KAK3932281.1"/>
    <property type="molecule type" value="Genomic_DNA"/>
</dbReference>
<evidence type="ECO:0000313" key="4">
    <source>
        <dbReference type="Proteomes" id="UP001219518"/>
    </source>
</evidence>
<dbReference type="PANTHER" id="PTHR21879">
    <property type="entry name" value="FI03362P-RELATED-RELATED"/>
    <property type="match status" value="1"/>
</dbReference>
<reference evidence="3" key="1">
    <citation type="submission" date="2021-07" db="EMBL/GenBank/DDBJ databases">
        <authorList>
            <person name="Catto M.A."/>
            <person name="Jacobson A."/>
            <person name="Kennedy G."/>
            <person name="Labadie P."/>
            <person name="Hunt B.G."/>
            <person name="Srinivasan R."/>
        </authorList>
    </citation>
    <scope>NUCLEOTIDE SEQUENCE</scope>
    <source>
        <strain evidence="3">PL_HMW_Pooled</strain>
        <tissue evidence="3">Head</tissue>
    </source>
</reference>
<reference evidence="3" key="2">
    <citation type="journal article" date="2023" name="BMC Genomics">
        <title>Pest status, molecular evolution, and epigenetic factors derived from the genome assembly of Frankliniella fusca, a thysanopteran phytovirus vector.</title>
        <authorList>
            <person name="Catto M.A."/>
            <person name="Labadie P.E."/>
            <person name="Jacobson A.L."/>
            <person name="Kennedy G.G."/>
            <person name="Srinivasan R."/>
            <person name="Hunt B.G."/>
        </authorList>
    </citation>
    <scope>NUCLEOTIDE SEQUENCE</scope>
    <source>
        <strain evidence="3">PL_HMW_Pooled</strain>
    </source>
</reference>
<feature type="region of interest" description="Disordered" evidence="1">
    <location>
        <begin position="494"/>
        <end position="568"/>
    </location>
</feature>
<feature type="region of interest" description="Disordered" evidence="1">
    <location>
        <begin position="424"/>
        <end position="449"/>
    </location>
</feature>
<dbReference type="AlphaFoldDB" id="A0AAE1I561"/>
<feature type="region of interest" description="Disordered" evidence="1">
    <location>
        <begin position="255"/>
        <end position="274"/>
    </location>
</feature>
<name>A0AAE1I561_9NEOP</name>
<accession>A0AAE1I561</accession>
<feature type="compositionally biased region" description="Gly residues" evidence="1">
    <location>
        <begin position="427"/>
        <end position="436"/>
    </location>
</feature>
<comment type="caution">
    <text evidence="3">The sequence shown here is derived from an EMBL/GenBank/DDBJ whole genome shotgun (WGS) entry which is preliminary data.</text>
</comment>
<sequence length="605" mass="61606">MAEQPVPLVLLALALVAAPAQGMAANATPEIVSNSIASENKSSSEGLTLVQEAVQRGCAASYTMTCLKLDALSVLSRMAVPASYDLLPGVTIHRQEAKQGAAAAAGAQDLPADLMRSLATDTPPRVNRRLDDYLMSRFGSFLDSHTVQVHLLDLQPVASLRRALQGSEGDSTGRRKANGLWQQLMGAGMMMGGSTLTMGLSALAAMAGKALMLSMLSLVLSALSGMNGGGGGGGGGHSQKQTTYEIISKPIYTHGHSHSAELHHEPSGPAGYGLYGRAKDAAEGALGGGTGASGVGGSALGLSGSLGGAPPGSAYITQFPRSLQESTAQVRPAVHDRPVVAVAALFRATHDPRALHFLQITHQGKKAEDDKGQSPSSAGGGTVAAANYDSLLIRNLQYVKGQDGRAKYAIANAADLVPSETDYNGADDGGAGGGSAGSAPRKYASHDDPAARSFQLSADEEEAESLAGASGLAGVYEAHTGVLAGPRSLHAFARLPPAPPAQPAALIQHHYQSAASRTPAPPMTSASFREPLPADLIPLSSPGSSWEAVTAAPTPASPAGRSQPSQVNPAFVVAKPVASSSRDEEAAVGGSVSAAPRTVAYRAYS</sequence>
<keyword evidence="4" id="KW-1185">Reference proteome</keyword>
<dbReference type="InterPro" id="IPR012464">
    <property type="entry name" value="DUF1676"/>
</dbReference>
<gene>
    <name evidence="3" type="ORF">KUF71_011609</name>
</gene>
<proteinExistence type="predicted"/>
<evidence type="ECO:0000256" key="1">
    <source>
        <dbReference type="SAM" id="MobiDB-lite"/>
    </source>
</evidence>
<feature type="compositionally biased region" description="Low complexity" evidence="1">
    <location>
        <begin position="548"/>
        <end position="559"/>
    </location>
</feature>
<dbReference type="GO" id="GO:0016020">
    <property type="term" value="C:membrane"/>
    <property type="evidence" value="ECO:0007669"/>
    <property type="project" value="TreeGrafter"/>
</dbReference>
<dbReference type="Proteomes" id="UP001219518">
    <property type="component" value="Unassembled WGS sequence"/>
</dbReference>
<dbReference type="PANTHER" id="PTHR21879:SF9">
    <property type="entry name" value="OSIRIS 16"/>
    <property type="match status" value="1"/>
</dbReference>
<protein>
    <submittedName>
        <fullName evidence="3">E3 ubiquitin-protein ligase RNF213</fullName>
    </submittedName>
</protein>
<feature type="signal peptide" evidence="2">
    <location>
        <begin position="1"/>
        <end position="24"/>
    </location>
</feature>
<dbReference type="Pfam" id="PF07898">
    <property type="entry name" value="DUF1676"/>
    <property type="match status" value="1"/>
</dbReference>
<evidence type="ECO:0000256" key="2">
    <source>
        <dbReference type="SAM" id="SignalP"/>
    </source>
</evidence>